<dbReference type="OrthoDB" id="1099963at2"/>
<feature type="transmembrane region" description="Helical" evidence="1">
    <location>
        <begin position="90"/>
        <end position="108"/>
    </location>
</feature>
<gene>
    <name evidence="4" type="ORF">DVR12_07175</name>
</gene>
<dbReference type="PANTHER" id="PTHR30273:SF2">
    <property type="entry name" value="PROTEIN FECR"/>
    <property type="match status" value="1"/>
</dbReference>
<dbReference type="GO" id="GO:0016989">
    <property type="term" value="F:sigma factor antagonist activity"/>
    <property type="evidence" value="ECO:0007669"/>
    <property type="project" value="TreeGrafter"/>
</dbReference>
<organism evidence="4 5">
    <name type="scientific">Chitinophaga silvatica</name>
    <dbReference type="NCBI Taxonomy" id="2282649"/>
    <lineage>
        <taxon>Bacteria</taxon>
        <taxon>Pseudomonadati</taxon>
        <taxon>Bacteroidota</taxon>
        <taxon>Chitinophagia</taxon>
        <taxon>Chitinophagales</taxon>
        <taxon>Chitinophagaceae</taxon>
        <taxon>Chitinophaga</taxon>
    </lineage>
</organism>
<feature type="domain" description="FecR protein" evidence="2">
    <location>
        <begin position="184"/>
        <end position="282"/>
    </location>
</feature>
<dbReference type="AlphaFoldDB" id="A0A3E1YEH5"/>
<keyword evidence="5" id="KW-1185">Reference proteome</keyword>
<dbReference type="Gene3D" id="3.55.50.30">
    <property type="match status" value="1"/>
</dbReference>
<dbReference type="Proteomes" id="UP000260644">
    <property type="component" value="Unassembled WGS sequence"/>
</dbReference>
<dbReference type="EMBL" id="QPMM01000002">
    <property type="protein sequence ID" value="RFS24962.1"/>
    <property type="molecule type" value="Genomic_DNA"/>
</dbReference>
<evidence type="ECO:0000313" key="4">
    <source>
        <dbReference type="EMBL" id="RFS24962.1"/>
    </source>
</evidence>
<dbReference type="InterPro" id="IPR006860">
    <property type="entry name" value="FecR"/>
</dbReference>
<dbReference type="PANTHER" id="PTHR30273">
    <property type="entry name" value="PERIPLASMIC SIGNAL SENSOR AND SIGMA FACTOR ACTIVATOR FECR-RELATED"/>
    <property type="match status" value="1"/>
</dbReference>
<protein>
    <submittedName>
        <fullName evidence="4">FecR family protein</fullName>
    </submittedName>
</protein>
<feature type="domain" description="Protein FecR C-terminal" evidence="3">
    <location>
        <begin position="325"/>
        <end position="392"/>
    </location>
</feature>
<keyword evidence="1" id="KW-0472">Membrane</keyword>
<dbReference type="Pfam" id="PF16344">
    <property type="entry name" value="FecR_C"/>
    <property type="match status" value="1"/>
</dbReference>
<evidence type="ECO:0000256" key="1">
    <source>
        <dbReference type="SAM" id="Phobius"/>
    </source>
</evidence>
<proteinExistence type="predicted"/>
<accession>A0A3E1YEH5</accession>
<evidence type="ECO:0000259" key="3">
    <source>
        <dbReference type="Pfam" id="PF16344"/>
    </source>
</evidence>
<dbReference type="RefSeq" id="WP_116974956.1">
    <property type="nucleotide sequence ID" value="NZ_QPMM01000002.1"/>
</dbReference>
<keyword evidence="1" id="KW-0812">Transmembrane</keyword>
<keyword evidence="1" id="KW-1133">Transmembrane helix</keyword>
<evidence type="ECO:0000259" key="2">
    <source>
        <dbReference type="Pfam" id="PF04773"/>
    </source>
</evidence>
<reference evidence="4 5" key="1">
    <citation type="submission" date="2018-07" db="EMBL/GenBank/DDBJ databases">
        <title>Chitinophaga K2CV101002-2 sp. nov., isolated from a monsoon evergreen broad-leaved forest soil.</title>
        <authorList>
            <person name="Lv Y."/>
        </authorList>
    </citation>
    <scope>NUCLEOTIDE SEQUENCE [LARGE SCALE GENOMIC DNA]</scope>
    <source>
        <strain evidence="4 5">GDMCC 1.1288</strain>
    </source>
</reference>
<sequence length="394" mass="44778">MKHAETHNWKDLITRYLNNQISRAELAEMLRKVENEEDLDALHEILSTEWNHEESQTDNSGIDWNAHYEAIINASPAFSSKKGLGRWTRWLLAACLLTIFSVGGYWTYSTYYNKQQKITATTQFDKQPGSNGGILILADGSKIQLDSMGNGTLAMQGNTKISNRQGRIIYNAFERGDEPQMFNTITTPRSKQFQLVLADGSGVWLNAASSVRFPTTFNNNERRVEITGEAYFEIAQQSKNGNPIPFIVSVNGVEIKVLGTHFNVNAYADEEVIKTTLLEGKVIVSKTNKQQVLQPGEQLQLDHNGNFTLLKDVDTDSEVAWKNGYFSFTNTDLFSVMRQISRWYDVDIVYEGKLPNRRFGGEISRNTNVSQVLKILEESKIHFRQEEHRIVVLP</sequence>
<evidence type="ECO:0000313" key="5">
    <source>
        <dbReference type="Proteomes" id="UP000260644"/>
    </source>
</evidence>
<dbReference type="InterPro" id="IPR032508">
    <property type="entry name" value="FecR_C"/>
</dbReference>
<dbReference type="Pfam" id="PF04773">
    <property type="entry name" value="FecR"/>
    <property type="match status" value="1"/>
</dbReference>
<comment type="caution">
    <text evidence="4">The sequence shown here is derived from an EMBL/GenBank/DDBJ whole genome shotgun (WGS) entry which is preliminary data.</text>
</comment>
<dbReference type="Gene3D" id="2.60.120.1440">
    <property type="match status" value="1"/>
</dbReference>
<name>A0A3E1YEH5_9BACT</name>
<dbReference type="InterPro" id="IPR012373">
    <property type="entry name" value="Ferrdict_sens_TM"/>
</dbReference>